<keyword evidence="7 14" id="KW-0503">Monooxygenase</keyword>
<evidence type="ECO:0000256" key="9">
    <source>
        <dbReference type="ARBA" id="ARBA00048233"/>
    </source>
</evidence>
<reference evidence="14 15" key="1">
    <citation type="submission" date="2023-11" db="EMBL/GenBank/DDBJ databases">
        <title>An acidophilic fungus is an integral part of prey digestion in a carnivorous sundew plant.</title>
        <authorList>
            <person name="Tsai I.J."/>
        </authorList>
    </citation>
    <scope>NUCLEOTIDE SEQUENCE [LARGE SCALE GENOMIC DNA]</scope>
    <source>
        <strain evidence="14">169a</strain>
    </source>
</reference>
<feature type="domain" description="Tyrosinase copper-binding" evidence="12">
    <location>
        <begin position="106"/>
        <end position="123"/>
    </location>
</feature>
<dbReference type="PROSITE" id="PS00498">
    <property type="entry name" value="TYROSINASE_2"/>
    <property type="match status" value="1"/>
</dbReference>
<feature type="chain" id="PRO_5043047282" description="tyrosinase" evidence="11">
    <location>
        <begin position="19"/>
        <end position="616"/>
    </location>
</feature>
<dbReference type="Gene3D" id="2.60.310.20">
    <property type="match status" value="1"/>
</dbReference>
<evidence type="ECO:0000256" key="5">
    <source>
        <dbReference type="ARBA" id="ARBA00023002"/>
    </source>
</evidence>
<comment type="cofactor">
    <cofactor evidence="1">
        <name>Cu(2+)</name>
        <dbReference type="ChEBI" id="CHEBI:29036"/>
    </cofactor>
</comment>
<dbReference type="Pfam" id="PF18132">
    <property type="entry name" value="Tyrosinase_C"/>
    <property type="match status" value="1"/>
</dbReference>
<dbReference type="PROSITE" id="PS00497">
    <property type="entry name" value="TYROSINASE_1"/>
    <property type="match status" value="1"/>
</dbReference>
<dbReference type="InterPro" id="IPR002227">
    <property type="entry name" value="Tyrosinase_Cu-bd"/>
</dbReference>
<evidence type="ECO:0000256" key="7">
    <source>
        <dbReference type="ARBA" id="ARBA00023033"/>
    </source>
</evidence>
<gene>
    <name evidence="14" type="ORF">R9X50_00351600</name>
</gene>
<name>A0AAQ3M6B4_9PEZI</name>
<sequence length="616" mass="68945">MKTSLLIWAASLLTAVSSRVITTGAGSYNNVHTRYEIRDLANNHPKWWQLYLQALIEFQNMDPNDMQSYYQIAGIHGEPHANWDGFTPCDHCNAAGNPYLAGYCDHDSILFPGWHRAYVALYEQQIVSHAQSIAARYTGSDAAAWRNAASTLRVPFWDWAANPRDSGEYAPHFLRVDTFNIQTPTGTQTIKNPLKLYKIPRPADMLYTYFNTWQYTVRQPLSDGGSNNAYTDNENDFEYWQSQNQGQLKSQLYHILTQCDTFKDIASMDSPKSTQCGDSIERIHNSIHGLVGGSNNGYQGHMSSPPVAAFDPVFFLHHANVDRILALWQSLHPVNNAPNNLAGSDNARGDNWRFSTGDYQDQNTYLDPFRRYDPGTTTYSSVRWTSDAVQNWRVFGYDYPEYTFSDGGYNAIMTAVNNLYGPSGSGVVKRGAPNNLTQYSNGSQVQYMANVQYPSHALGGSYKIFFFNGEPEQEDPSSWIKDPGYVSFLSTFSSPGMNMTQDYLTSAQIPLTDHLTSKHYEGDLSDLHIGSVSKYLANNFVWRIQAPDGTSLNPEDLKGLQIGVLATSMQPLVSLSTMPVLSEYVPLPNITHGKCGGASPTSPVFKELRHKIEGLY</sequence>
<dbReference type="EMBL" id="CP138584">
    <property type="protein sequence ID" value="WPH00686.1"/>
    <property type="molecule type" value="Genomic_DNA"/>
</dbReference>
<dbReference type="GO" id="GO:0042438">
    <property type="term" value="P:melanin biosynthetic process"/>
    <property type="evidence" value="ECO:0007669"/>
    <property type="project" value="UniProtKB-KW"/>
</dbReference>
<dbReference type="AlphaFoldDB" id="A0AAQ3M6B4"/>
<dbReference type="InterPro" id="IPR008922">
    <property type="entry name" value="Di-copper_centre_dom_sf"/>
</dbReference>
<evidence type="ECO:0000259" key="12">
    <source>
        <dbReference type="PROSITE" id="PS00497"/>
    </source>
</evidence>
<feature type="domain" description="Tyrosinase copper-binding" evidence="13">
    <location>
        <begin position="311"/>
        <end position="322"/>
    </location>
</feature>
<evidence type="ECO:0000256" key="4">
    <source>
        <dbReference type="ARBA" id="ARBA00022723"/>
    </source>
</evidence>
<evidence type="ECO:0000256" key="6">
    <source>
        <dbReference type="ARBA" id="ARBA00023008"/>
    </source>
</evidence>
<evidence type="ECO:0000313" key="15">
    <source>
        <dbReference type="Proteomes" id="UP001303373"/>
    </source>
</evidence>
<proteinExistence type="inferred from homology"/>
<comment type="similarity">
    <text evidence="2">Belongs to the tyrosinase family.</text>
</comment>
<evidence type="ECO:0000256" key="11">
    <source>
        <dbReference type="SAM" id="SignalP"/>
    </source>
</evidence>
<keyword evidence="15" id="KW-1185">Reference proteome</keyword>
<dbReference type="GO" id="GO:0004503">
    <property type="term" value="F:tyrosinase activity"/>
    <property type="evidence" value="ECO:0007669"/>
    <property type="project" value="UniProtKB-EC"/>
</dbReference>
<keyword evidence="8" id="KW-0470">Melanin biosynthesis</keyword>
<dbReference type="PANTHER" id="PTHR11474:SF76">
    <property type="entry name" value="SHKT DOMAIN-CONTAINING PROTEIN"/>
    <property type="match status" value="1"/>
</dbReference>
<dbReference type="InterPro" id="IPR041640">
    <property type="entry name" value="Tyrosinase_C"/>
</dbReference>
<dbReference type="GO" id="GO:0046872">
    <property type="term" value="F:metal ion binding"/>
    <property type="evidence" value="ECO:0007669"/>
    <property type="project" value="UniProtKB-KW"/>
</dbReference>
<dbReference type="InterPro" id="IPR050316">
    <property type="entry name" value="Tyrosinase/Hemocyanin"/>
</dbReference>
<feature type="signal peptide" evidence="11">
    <location>
        <begin position="1"/>
        <end position="18"/>
    </location>
</feature>
<dbReference type="Gene3D" id="1.10.1280.10">
    <property type="entry name" value="Di-copper center containing domain from catechol oxidase"/>
    <property type="match status" value="1"/>
</dbReference>
<keyword evidence="11" id="KW-0732">Signal</keyword>
<evidence type="ECO:0000256" key="8">
    <source>
        <dbReference type="ARBA" id="ARBA00023101"/>
    </source>
</evidence>
<evidence type="ECO:0000256" key="2">
    <source>
        <dbReference type="ARBA" id="ARBA00009928"/>
    </source>
</evidence>
<keyword evidence="6" id="KW-0186">Copper</keyword>
<evidence type="ECO:0000256" key="10">
    <source>
        <dbReference type="ARBA" id="ARBA00048881"/>
    </source>
</evidence>
<keyword evidence="4" id="KW-0479">Metal-binding</keyword>
<comment type="catalytic activity">
    <reaction evidence="10">
        <text>L-tyrosine + O2 = L-dopaquinone + H2O</text>
        <dbReference type="Rhea" id="RHEA:18117"/>
        <dbReference type="ChEBI" id="CHEBI:15377"/>
        <dbReference type="ChEBI" id="CHEBI:15379"/>
        <dbReference type="ChEBI" id="CHEBI:57924"/>
        <dbReference type="ChEBI" id="CHEBI:58315"/>
        <dbReference type="EC" id="1.14.18.1"/>
    </reaction>
</comment>
<dbReference type="EC" id="1.14.18.1" evidence="3"/>
<organism evidence="14 15">
    <name type="scientific">Acrodontium crateriforme</name>
    <dbReference type="NCBI Taxonomy" id="150365"/>
    <lineage>
        <taxon>Eukaryota</taxon>
        <taxon>Fungi</taxon>
        <taxon>Dikarya</taxon>
        <taxon>Ascomycota</taxon>
        <taxon>Pezizomycotina</taxon>
        <taxon>Dothideomycetes</taxon>
        <taxon>Dothideomycetidae</taxon>
        <taxon>Mycosphaerellales</taxon>
        <taxon>Teratosphaeriaceae</taxon>
        <taxon>Acrodontium</taxon>
    </lineage>
</organism>
<evidence type="ECO:0000256" key="3">
    <source>
        <dbReference type="ARBA" id="ARBA00011906"/>
    </source>
</evidence>
<accession>A0AAQ3M6B4</accession>
<keyword evidence="5" id="KW-0560">Oxidoreductase</keyword>
<dbReference type="Proteomes" id="UP001303373">
    <property type="component" value="Chromosome 5"/>
</dbReference>
<dbReference type="SUPFAM" id="SSF48056">
    <property type="entry name" value="Di-copper centre-containing domain"/>
    <property type="match status" value="1"/>
</dbReference>
<evidence type="ECO:0000256" key="1">
    <source>
        <dbReference type="ARBA" id="ARBA00001973"/>
    </source>
</evidence>
<protein>
    <recommendedName>
        <fullName evidence="3">tyrosinase</fullName>
        <ecNumber evidence="3">1.14.18.1</ecNumber>
    </recommendedName>
</protein>
<dbReference type="PANTHER" id="PTHR11474">
    <property type="entry name" value="TYROSINASE FAMILY MEMBER"/>
    <property type="match status" value="1"/>
</dbReference>
<dbReference type="Pfam" id="PF00264">
    <property type="entry name" value="Tyrosinase"/>
    <property type="match status" value="1"/>
</dbReference>
<dbReference type="PRINTS" id="PR00092">
    <property type="entry name" value="TYROSINASE"/>
</dbReference>
<evidence type="ECO:0000259" key="13">
    <source>
        <dbReference type="PROSITE" id="PS00498"/>
    </source>
</evidence>
<evidence type="ECO:0000313" key="14">
    <source>
        <dbReference type="EMBL" id="WPH00686.1"/>
    </source>
</evidence>
<comment type="catalytic activity">
    <reaction evidence="9">
        <text>2 L-dopa + O2 = 2 L-dopaquinone + 2 H2O</text>
        <dbReference type="Rhea" id="RHEA:34287"/>
        <dbReference type="ChEBI" id="CHEBI:15377"/>
        <dbReference type="ChEBI" id="CHEBI:15379"/>
        <dbReference type="ChEBI" id="CHEBI:57504"/>
        <dbReference type="ChEBI" id="CHEBI:57924"/>
        <dbReference type="EC" id="1.14.18.1"/>
    </reaction>
</comment>